<keyword evidence="2" id="KW-0812">Transmembrane</keyword>
<feature type="region of interest" description="Disordered" evidence="1">
    <location>
        <begin position="464"/>
        <end position="517"/>
    </location>
</feature>
<feature type="transmembrane region" description="Helical" evidence="2">
    <location>
        <begin position="878"/>
        <end position="896"/>
    </location>
</feature>
<feature type="compositionally biased region" description="Polar residues" evidence="1">
    <location>
        <begin position="536"/>
        <end position="545"/>
    </location>
</feature>
<feature type="region of interest" description="Disordered" evidence="1">
    <location>
        <begin position="419"/>
        <end position="446"/>
    </location>
</feature>
<feature type="compositionally biased region" description="Basic and acidic residues" evidence="1">
    <location>
        <begin position="209"/>
        <end position="225"/>
    </location>
</feature>
<evidence type="ECO:0000256" key="1">
    <source>
        <dbReference type="SAM" id="MobiDB-lite"/>
    </source>
</evidence>
<feature type="region of interest" description="Disordered" evidence="1">
    <location>
        <begin position="536"/>
        <end position="588"/>
    </location>
</feature>
<feature type="compositionally biased region" description="Polar residues" evidence="1">
    <location>
        <begin position="464"/>
        <end position="474"/>
    </location>
</feature>
<sequence length="908" mass="100146">MDNYGDKYGYTLFEFHEDEAYSIYKEVDGKEVLAKVSGKNGNIASGWNVWPLLRYLDPPNQPDDAIFVIRPKPFVAASANPIFINVGDPLPPLTYRTNPGSDRSKIQGELATTYKPGDPPGEYPITQGTLGLTPENALKYGFRFTPATVVVKELQGNPPGSKVEETAWVDGAKDCNTRKVTQSRTVTTTPYKWDSGSRKWVLDTGKASKKTETRQRDMNDGEHKACSPQPPAQVTATNWVDGAKDCNTRKVTQSRTVTTTPYKWDSGSRKWVLDTGKASKKTETRQRDMNDGEHKACSPQPPAQVTATNWVDGAKDCNTRKVTQSRTVTTTPYKWDSGSRKWVLDTGKASKKTETRQREMNDGEHKACTPQPPAQVTATNWVDGAKDCDTRKVSQSRTVTTTPHRWDSGSRQWVLDTGKASKKTETRQREMNDGEHRQCTPQPPAQVTATNWVDGAKDCDTRKVSQSRTVTTTPHKWDSGKRQWVPDNAAASKKTESRQRDMNDGEHRACTPQPNPQVTATNWVDGAKDCNTRKVTQSRTVTTTPHRWDSSSRKWVLDTSKASQKSETRSRDMNDGEHRACTPQPNPQVTATNWVDGAKDCNTRKVTQSRTVTTTPSKWDSSQRKWVLDTAASSTKTETRQREMNDEEHKACTPRIPVQVTHSDWVDGAKDCNTRKVTQSRTVTTTPSKWDSGKRQWVLDTAKASKRTETRERDMDERELGECVNVALTVSKGTLTVVKGQPVLEPLAVEATSRTDAGLISLQTVCAPKHDGQAEGDRNALPVGVELVRVKQAPDGVELAGSGARTVGEVDGNATQAELGTYRCWVYATKPGITIDPLTGAATGPNSVEGVGWARKPLSVEVVQPALPKTGGAGMNRTAGLGALLIVGVTGGWWWAQTRRKKGVGRRV</sequence>
<evidence type="ECO:0000313" key="4">
    <source>
        <dbReference type="Proteomes" id="UP001284901"/>
    </source>
</evidence>
<keyword evidence="2" id="KW-1133">Transmembrane helix</keyword>
<evidence type="ECO:0000256" key="2">
    <source>
        <dbReference type="SAM" id="Phobius"/>
    </source>
</evidence>
<protein>
    <recommendedName>
        <fullName evidence="5">Gram-positive cocci surface proteins LPxTG domain-containing protein</fullName>
    </recommendedName>
</protein>
<feature type="region of interest" description="Disordered" evidence="1">
    <location>
        <begin position="205"/>
        <end position="231"/>
    </location>
</feature>
<feature type="compositionally biased region" description="Basic and acidic residues" evidence="1">
    <location>
        <begin position="637"/>
        <end position="650"/>
    </location>
</feature>
<feature type="compositionally biased region" description="Basic and acidic residues" evidence="1">
    <location>
        <begin position="280"/>
        <end position="296"/>
    </location>
</feature>
<reference evidence="3 4" key="1">
    <citation type="submission" date="2023-10" db="EMBL/GenBank/DDBJ databases">
        <title>Whole Genome based description of the genera Actinobaculum and Actinotignum reveals a complex phylogenetic relationship within the species included in the genus Actinotignum.</title>
        <authorList>
            <person name="Jensen C.S."/>
            <person name="Dargis R."/>
            <person name="Kemp M."/>
            <person name="Christensen J.J."/>
        </authorList>
    </citation>
    <scope>NUCLEOTIDE SEQUENCE [LARGE SCALE GENOMIC DNA]</scope>
    <source>
        <strain evidence="3 4">SLA_B089</strain>
    </source>
</reference>
<keyword evidence="4" id="KW-1185">Reference proteome</keyword>
<feature type="compositionally biased region" description="Basic and acidic residues" evidence="1">
    <location>
        <begin position="546"/>
        <end position="556"/>
    </location>
</feature>
<evidence type="ECO:0000313" key="3">
    <source>
        <dbReference type="EMBL" id="MDY5146991.1"/>
    </source>
</evidence>
<name>A0ABU5GET2_9ACTO</name>
<organism evidence="3 4">
    <name type="scientific">Actinotignum timonense</name>
    <dbReference type="NCBI Taxonomy" id="1870995"/>
    <lineage>
        <taxon>Bacteria</taxon>
        <taxon>Bacillati</taxon>
        <taxon>Actinomycetota</taxon>
        <taxon>Actinomycetes</taxon>
        <taxon>Actinomycetales</taxon>
        <taxon>Actinomycetaceae</taxon>
        <taxon>Actinotignum</taxon>
    </lineage>
</organism>
<evidence type="ECO:0008006" key="5">
    <source>
        <dbReference type="Google" id="ProtNLM"/>
    </source>
</evidence>
<dbReference type="RefSeq" id="WP_320754554.1">
    <property type="nucleotide sequence ID" value="NZ_JAWNFY010000025.1"/>
</dbReference>
<feature type="compositionally biased region" description="Basic and acidic residues" evidence="1">
    <location>
        <begin position="351"/>
        <end position="367"/>
    </location>
</feature>
<feature type="compositionally biased region" description="Basic and acidic residues" evidence="1">
    <location>
        <begin position="564"/>
        <end position="580"/>
    </location>
</feature>
<comment type="caution">
    <text evidence="3">The sequence shown here is derived from an EMBL/GenBank/DDBJ whole genome shotgun (WGS) entry which is preliminary data.</text>
</comment>
<dbReference type="EMBL" id="JAWNFY010000025">
    <property type="protein sequence ID" value="MDY5146991.1"/>
    <property type="molecule type" value="Genomic_DNA"/>
</dbReference>
<feature type="compositionally biased region" description="Basic and acidic residues" evidence="1">
    <location>
        <begin position="422"/>
        <end position="438"/>
    </location>
</feature>
<feature type="region of interest" description="Disordered" evidence="1">
    <location>
        <begin position="347"/>
        <end position="374"/>
    </location>
</feature>
<proteinExistence type="predicted"/>
<feature type="compositionally biased region" description="Basic and acidic residues" evidence="1">
    <location>
        <begin position="493"/>
        <end position="509"/>
    </location>
</feature>
<accession>A0ABU5GET2</accession>
<dbReference type="Proteomes" id="UP001284901">
    <property type="component" value="Unassembled WGS sequence"/>
</dbReference>
<feature type="region of interest" description="Disordered" evidence="1">
    <location>
        <begin position="631"/>
        <end position="650"/>
    </location>
</feature>
<keyword evidence="2" id="KW-0472">Membrane</keyword>
<feature type="region of interest" description="Disordered" evidence="1">
    <location>
        <begin position="276"/>
        <end position="302"/>
    </location>
</feature>
<gene>
    <name evidence="3" type="ORF">R6P33_08185</name>
</gene>